<evidence type="ECO:0000256" key="9">
    <source>
        <dbReference type="ARBA" id="ARBA00023136"/>
    </source>
</evidence>
<feature type="binding site" evidence="11">
    <location>
        <position position="187"/>
    </location>
    <ligand>
        <name>FMN</name>
        <dbReference type="ChEBI" id="CHEBI:58210"/>
    </ligand>
</feature>
<evidence type="ECO:0000256" key="5">
    <source>
        <dbReference type="ARBA" id="ARBA00022630"/>
    </source>
</evidence>
<dbReference type="PROSITE" id="PS00912">
    <property type="entry name" value="DHODEHASE_2"/>
    <property type="match status" value="1"/>
</dbReference>
<comment type="caution">
    <text evidence="13">The sequence shown here is derived from an EMBL/GenBank/DDBJ whole genome shotgun (WGS) entry which is preliminary data.</text>
</comment>
<dbReference type="InterPro" id="IPR005719">
    <property type="entry name" value="Dihydroorotate_DH_2"/>
</dbReference>
<dbReference type="InterPro" id="IPR005720">
    <property type="entry name" value="Dihydroorotate_DH_cat"/>
</dbReference>
<evidence type="ECO:0000259" key="12">
    <source>
        <dbReference type="Pfam" id="PF01180"/>
    </source>
</evidence>
<keyword evidence="8 11" id="KW-0560">Oxidoreductase</keyword>
<feature type="binding site" evidence="11">
    <location>
        <position position="78"/>
    </location>
    <ligand>
        <name>substrate</name>
    </ligand>
</feature>
<feature type="binding site" evidence="11">
    <location>
        <position position="224"/>
    </location>
    <ligand>
        <name>FMN</name>
        <dbReference type="ChEBI" id="CHEBI:58210"/>
    </ligand>
</feature>
<comment type="subcellular location">
    <subcellularLocation>
        <location evidence="11">Cell membrane</location>
        <topology evidence="11">Peripheral membrane protein</topology>
    </subcellularLocation>
    <subcellularLocation>
        <location evidence="2">Membrane</location>
    </subcellularLocation>
</comment>
<evidence type="ECO:0000256" key="11">
    <source>
        <dbReference type="HAMAP-Rule" id="MF_00225"/>
    </source>
</evidence>
<organism evidence="13 14">
    <name type="scientific">Leucobacter aridicollis</name>
    <dbReference type="NCBI Taxonomy" id="283878"/>
    <lineage>
        <taxon>Bacteria</taxon>
        <taxon>Bacillati</taxon>
        <taxon>Actinomycetota</taxon>
        <taxon>Actinomycetes</taxon>
        <taxon>Micrococcales</taxon>
        <taxon>Microbacteriaceae</taxon>
        <taxon>Leucobacter</taxon>
    </lineage>
</organism>
<dbReference type="SUPFAM" id="SSF51395">
    <property type="entry name" value="FMN-linked oxidoreductases"/>
    <property type="match status" value="1"/>
</dbReference>
<evidence type="ECO:0000256" key="1">
    <source>
        <dbReference type="ARBA" id="ARBA00003125"/>
    </source>
</evidence>
<evidence type="ECO:0000256" key="10">
    <source>
        <dbReference type="ARBA" id="ARBA00048639"/>
    </source>
</evidence>
<dbReference type="CDD" id="cd04738">
    <property type="entry name" value="DHOD_2_like"/>
    <property type="match status" value="1"/>
</dbReference>
<feature type="binding site" evidence="11">
    <location>
        <position position="278"/>
    </location>
    <ligand>
        <name>FMN</name>
        <dbReference type="ChEBI" id="CHEBI:58210"/>
    </ligand>
</feature>
<keyword evidence="6 11" id="KW-0288">FMN</keyword>
<evidence type="ECO:0000256" key="8">
    <source>
        <dbReference type="ARBA" id="ARBA00023002"/>
    </source>
</evidence>
<feature type="active site" description="Nucleophile" evidence="11">
    <location>
        <position position="190"/>
    </location>
</feature>
<evidence type="ECO:0000313" key="13">
    <source>
        <dbReference type="EMBL" id="NYD26677.1"/>
    </source>
</evidence>
<evidence type="ECO:0000256" key="6">
    <source>
        <dbReference type="ARBA" id="ARBA00022643"/>
    </source>
</evidence>
<feature type="binding site" evidence="11">
    <location>
        <position position="192"/>
    </location>
    <ligand>
        <name>substrate</name>
    </ligand>
</feature>
<dbReference type="UniPathway" id="UPA00070">
    <property type="reaction ID" value="UER00946"/>
</dbReference>
<dbReference type="EMBL" id="JACCBD010000001">
    <property type="protein sequence ID" value="NYD26677.1"/>
    <property type="molecule type" value="Genomic_DNA"/>
</dbReference>
<reference evidence="13 14" key="1">
    <citation type="submission" date="2020-07" db="EMBL/GenBank/DDBJ databases">
        <title>Sequencing the genomes of 1000 actinobacteria strains.</title>
        <authorList>
            <person name="Klenk H.-P."/>
        </authorList>
    </citation>
    <scope>NUCLEOTIDE SEQUENCE [LARGE SCALE GENOMIC DNA]</scope>
    <source>
        <strain evidence="13 14">DSM 17380</strain>
    </source>
</reference>
<comment type="cofactor">
    <cofactor evidence="11">
        <name>FMN</name>
        <dbReference type="ChEBI" id="CHEBI:58210"/>
    </cofactor>
    <text evidence="11">Binds 1 FMN per subunit.</text>
</comment>
<evidence type="ECO:0000313" key="14">
    <source>
        <dbReference type="Proteomes" id="UP000586095"/>
    </source>
</evidence>
<feature type="binding site" evidence="11">
    <location>
        <position position="252"/>
    </location>
    <ligand>
        <name>FMN</name>
        <dbReference type="ChEBI" id="CHEBI:58210"/>
    </ligand>
</feature>
<comment type="subunit">
    <text evidence="11">Monomer.</text>
</comment>
<dbReference type="GO" id="GO:0106430">
    <property type="term" value="F:dihydroorotate dehydrogenase (quinone) activity"/>
    <property type="evidence" value="ECO:0007669"/>
    <property type="project" value="UniProtKB-EC"/>
</dbReference>
<dbReference type="GO" id="GO:0005886">
    <property type="term" value="C:plasma membrane"/>
    <property type="evidence" value="ECO:0007669"/>
    <property type="project" value="UniProtKB-SubCell"/>
</dbReference>
<feature type="domain" description="Dihydroorotate dehydrogenase catalytic" evidence="12">
    <location>
        <begin position="57"/>
        <end position="348"/>
    </location>
</feature>
<dbReference type="InterPro" id="IPR001295">
    <property type="entry name" value="Dihydroorotate_DH_CS"/>
</dbReference>
<dbReference type="EC" id="1.3.5.2" evidence="11"/>
<comment type="pathway">
    <text evidence="3 11">Pyrimidine metabolism; UMP biosynthesis via de novo pathway; orotate from (S)-dihydroorotate (quinone route): step 1/1.</text>
</comment>
<dbReference type="InterPro" id="IPR013785">
    <property type="entry name" value="Aldolase_TIM"/>
</dbReference>
<dbReference type="GO" id="GO:0044205">
    <property type="term" value="P:'de novo' UMP biosynthetic process"/>
    <property type="evidence" value="ECO:0007669"/>
    <property type="project" value="UniProtKB-UniRule"/>
</dbReference>
<comment type="catalytic activity">
    <reaction evidence="10 11">
        <text>(S)-dihydroorotate + a quinone = orotate + a quinol</text>
        <dbReference type="Rhea" id="RHEA:30187"/>
        <dbReference type="ChEBI" id="CHEBI:24646"/>
        <dbReference type="ChEBI" id="CHEBI:30839"/>
        <dbReference type="ChEBI" id="CHEBI:30864"/>
        <dbReference type="ChEBI" id="CHEBI:132124"/>
        <dbReference type="EC" id="1.3.5.2"/>
    </reaction>
</comment>
<sequence>MTATPDRRAVTPYKLLFRTVLKRMDPEQAHHLAFAVIRGLPLLGGLARRFCKPHDSLRVRALGLEFPSPFGLAAGFDKNAAGIAGLGELGYGHVEVGTVTRHAQDGNPKPRMFRLVEDGGLINRMGFNNEGSAAAVPRIERARLRRNRPIIGANIGKSRVTEVEDATADYVWSAERLAPISDYLAVNVSSPNTPGLRGLQELELLEPLLAAVKVAAGTTPLLVKIAPDMGEEQIDGIVALAVRLGLDGIIATNTTISRAGLSESPERVEAMGAGGLSGAPLRERSLEVLARIRQTAPVDFCVISVGGVTTAADVLERLAAGATLVQGFTAFIYEGPLWARDINRGLRKAGWRQAATAR</sequence>
<feature type="binding site" evidence="11">
    <location>
        <position position="98"/>
    </location>
    <ligand>
        <name>FMN</name>
        <dbReference type="ChEBI" id="CHEBI:58210"/>
    </ligand>
</feature>
<feature type="binding site" evidence="11">
    <location>
        <position position="307"/>
    </location>
    <ligand>
        <name>FMN</name>
        <dbReference type="ChEBI" id="CHEBI:58210"/>
    </ligand>
</feature>
<dbReference type="PANTHER" id="PTHR48109:SF4">
    <property type="entry name" value="DIHYDROOROTATE DEHYDROGENASE (QUINONE), MITOCHONDRIAL"/>
    <property type="match status" value="1"/>
</dbReference>
<evidence type="ECO:0000256" key="7">
    <source>
        <dbReference type="ARBA" id="ARBA00022975"/>
    </source>
</evidence>
<proteinExistence type="inferred from homology"/>
<gene>
    <name evidence="11" type="primary">pyrD</name>
    <name evidence="13" type="ORF">BJ960_001480</name>
</gene>
<keyword evidence="9 11" id="KW-0472">Membrane</keyword>
<dbReference type="PROSITE" id="PS00911">
    <property type="entry name" value="DHODEHASE_1"/>
    <property type="match status" value="1"/>
</dbReference>
<keyword evidence="7 11" id="KW-0665">Pyrimidine biosynthesis</keyword>
<dbReference type="AlphaFoldDB" id="A0A852R227"/>
<dbReference type="Proteomes" id="UP000586095">
    <property type="component" value="Unassembled WGS sequence"/>
</dbReference>
<dbReference type="InterPro" id="IPR050074">
    <property type="entry name" value="DHO_dehydrogenase"/>
</dbReference>
<dbReference type="HAMAP" id="MF_00225">
    <property type="entry name" value="DHO_dh_type2"/>
    <property type="match status" value="1"/>
</dbReference>
<dbReference type="PANTHER" id="PTHR48109">
    <property type="entry name" value="DIHYDROOROTATE DEHYDROGENASE (QUINONE), MITOCHONDRIAL-RELATED"/>
    <property type="match status" value="1"/>
</dbReference>
<dbReference type="NCBIfam" id="NF003648">
    <property type="entry name" value="PRK05286.2-1"/>
    <property type="match status" value="1"/>
</dbReference>
<evidence type="ECO:0000256" key="2">
    <source>
        <dbReference type="ARBA" id="ARBA00004370"/>
    </source>
</evidence>
<dbReference type="Gene3D" id="3.20.20.70">
    <property type="entry name" value="Aldolase class I"/>
    <property type="match status" value="1"/>
</dbReference>
<evidence type="ECO:0000256" key="3">
    <source>
        <dbReference type="ARBA" id="ARBA00005161"/>
    </source>
</evidence>
<dbReference type="NCBIfam" id="TIGR01036">
    <property type="entry name" value="pyrD_sub2"/>
    <property type="match status" value="1"/>
</dbReference>
<dbReference type="GO" id="GO:0006207">
    <property type="term" value="P:'de novo' pyrimidine nucleobase biosynthetic process"/>
    <property type="evidence" value="ECO:0007669"/>
    <property type="project" value="UniProtKB-UniRule"/>
</dbReference>
<dbReference type="NCBIfam" id="NF003652">
    <property type="entry name" value="PRK05286.2-5"/>
    <property type="match status" value="1"/>
</dbReference>
<feature type="binding site" evidence="11">
    <location>
        <position position="187"/>
    </location>
    <ligand>
        <name>substrate</name>
    </ligand>
</feature>
<keyword evidence="11" id="KW-1003">Cell membrane</keyword>
<dbReference type="GO" id="GO:0005737">
    <property type="term" value="C:cytoplasm"/>
    <property type="evidence" value="ECO:0007669"/>
    <property type="project" value="InterPro"/>
</dbReference>
<feature type="binding site" evidence="11">
    <location>
        <begin position="328"/>
        <end position="329"/>
    </location>
    <ligand>
        <name>FMN</name>
        <dbReference type="ChEBI" id="CHEBI:58210"/>
    </ligand>
</feature>
<feature type="binding site" evidence="11">
    <location>
        <begin position="253"/>
        <end position="254"/>
    </location>
    <ligand>
        <name>substrate</name>
    </ligand>
</feature>
<name>A0A852R227_9MICO</name>
<dbReference type="RefSeq" id="WP_307814737.1">
    <property type="nucleotide sequence ID" value="NZ_BAAALZ010000005.1"/>
</dbReference>
<keyword evidence="14" id="KW-1185">Reference proteome</keyword>
<keyword evidence="5 11" id="KW-0285">Flavoprotein</keyword>
<comment type="similarity">
    <text evidence="4 11">Belongs to the dihydroorotate dehydrogenase family. Type 2 subfamily.</text>
</comment>
<evidence type="ECO:0000256" key="4">
    <source>
        <dbReference type="ARBA" id="ARBA00005359"/>
    </source>
</evidence>
<feature type="binding site" evidence="11">
    <location>
        <begin position="123"/>
        <end position="127"/>
    </location>
    <ligand>
        <name>substrate</name>
    </ligand>
</feature>
<dbReference type="Pfam" id="PF01180">
    <property type="entry name" value="DHO_dh"/>
    <property type="match status" value="1"/>
</dbReference>
<comment type="function">
    <text evidence="1 11">Catalyzes the conversion of dihydroorotate to orotate with quinone as electron acceptor.</text>
</comment>
<accession>A0A852R227</accession>
<feature type="binding site" evidence="11">
    <location>
        <begin position="74"/>
        <end position="78"/>
    </location>
    <ligand>
        <name>FMN</name>
        <dbReference type="ChEBI" id="CHEBI:58210"/>
    </ligand>
</feature>
<feature type="binding site" evidence="11">
    <location>
        <position position="154"/>
    </location>
    <ligand>
        <name>FMN</name>
        <dbReference type="ChEBI" id="CHEBI:58210"/>
    </ligand>
</feature>
<protein>
    <recommendedName>
        <fullName evidence="11">Dihydroorotate dehydrogenase (quinone)</fullName>
        <ecNumber evidence="11">1.3.5.2</ecNumber>
    </recommendedName>
    <alternativeName>
        <fullName evidence="11">DHOdehase</fullName>
        <shortName evidence="11">DHOD</shortName>
        <shortName evidence="11">DHODase</shortName>
    </alternativeName>
    <alternativeName>
        <fullName evidence="11">Dihydroorotate oxidase</fullName>
    </alternativeName>
</protein>